<comment type="similarity">
    <text evidence="7">Belongs to the IspG family.</text>
</comment>
<protein>
    <recommendedName>
        <fullName evidence="7">4-hydroxy-3-methylbut-2-en-1-yl diphosphate synthase (flavodoxin)</fullName>
        <ecNumber evidence="7">1.17.7.3</ecNumber>
    </recommendedName>
    <alternativeName>
        <fullName evidence="7">1-hydroxy-2-methyl-2-(E)-butenyl 4-diphosphate synthase</fullName>
    </alternativeName>
</protein>
<dbReference type="RefSeq" id="WP_044349042.1">
    <property type="nucleotide sequence ID" value="NZ_AZAC01000014.1"/>
</dbReference>
<dbReference type="SUPFAM" id="SSF51366">
    <property type="entry name" value="Ribulose-phoshate binding barrel"/>
    <property type="match status" value="1"/>
</dbReference>
<dbReference type="Pfam" id="PF26540">
    <property type="entry name" value="GcpE_C"/>
    <property type="match status" value="1"/>
</dbReference>
<keyword evidence="1 7" id="KW-0004">4Fe-4S</keyword>
<comment type="caution">
    <text evidence="10">The sequence shown here is derived from an EMBL/GenBank/DDBJ whole genome shotgun (WGS) entry which is preliminary data.</text>
</comment>
<feature type="binding site" evidence="7">
    <location>
        <position position="308"/>
    </location>
    <ligand>
        <name>[4Fe-4S] cluster</name>
        <dbReference type="ChEBI" id="CHEBI:49883"/>
    </ligand>
</feature>
<dbReference type="EC" id="1.17.7.3" evidence="7"/>
<feature type="domain" description="IspG C-terminal" evidence="9">
    <location>
        <begin position="262"/>
        <end position="348"/>
    </location>
</feature>
<evidence type="ECO:0000256" key="5">
    <source>
        <dbReference type="ARBA" id="ARBA00023014"/>
    </source>
</evidence>
<evidence type="ECO:0000313" key="10">
    <source>
        <dbReference type="EMBL" id="KIX13598.1"/>
    </source>
</evidence>
<sequence>MLYTRDKTRRIKLGEVELGKGAPVAVQSMTCTDTRDVKATLNQIKELNQAGCEIVRLAVPDQEAALAFRPITDQSPLPVVADIHFDARLAVAAVENGAKGLRINPGNIGSTKAVDRVVDAAKAHHTPIRVGANSGSLPKELLKKHGGPTTEAIVEAALSHVRLLEERGFYDIKVSLKSSSVLNTIAACRALAEISDCPQHIGVTEAGGITSGTVKSAMGIGALLMEGIGDTFRVSLTADPVREVEVAWHILRAAGLRKRGVEIVSCPTCGRTEIDLMGLLAKVKKELAVITAPLTVAVMGCVVNGPGEASHADVGLAGGRGQGIIFAKGKVIKKVPESDLVEAFMDQVLKAQDEYLNNRKTRNQNEA</sequence>
<keyword evidence="11" id="KW-1185">Reference proteome</keyword>
<dbReference type="GO" id="GO:0019288">
    <property type="term" value="P:isopentenyl diphosphate biosynthetic process, methylerythritol 4-phosphate pathway"/>
    <property type="evidence" value="ECO:0007669"/>
    <property type="project" value="UniProtKB-UniRule"/>
</dbReference>
<keyword evidence="4 7" id="KW-0408">Iron</keyword>
<dbReference type="OrthoDB" id="9803214at2"/>
<dbReference type="EMBL" id="AZAC01000014">
    <property type="protein sequence ID" value="KIX13598.1"/>
    <property type="molecule type" value="Genomic_DNA"/>
</dbReference>
<feature type="binding site" evidence="7">
    <location>
        <position position="266"/>
    </location>
    <ligand>
        <name>[4Fe-4S] cluster</name>
        <dbReference type="ChEBI" id="CHEBI:49883"/>
    </ligand>
</feature>
<dbReference type="AlphaFoldDB" id="A0A0D2HSU2"/>
<dbReference type="InterPro" id="IPR058579">
    <property type="entry name" value="IspG_C"/>
</dbReference>
<keyword evidence="2 7" id="KW-0479">Metal-binding</keyword>
<keyword evidence="6 7" id="KW-0414">Isoprene biosynthesis</keyword>
<feature type="binding site" evidence="7">
    <location>
        <position position="269"/>
    </location>
    <ligand>
        <name>[4Fe-4S] cluster</name>
        <dbReference type="ChEBI" id="CHEBI:49883"/>
    </ligand>
</feature>
<dbReference type="Gene3D" id="3.30.413.10">
    <property type="entry name" value="Sulfite Reductase Hemoprotein, domain 1"/>
    <property type="match status" value="1"/>
</dbReference>
<evidence type="ECO:0000256" key="6">
    <source>
        <dbReference type="ARBA" id="ARBA00023229"/>
    </source>
</evidence>
<evidence type="ECO:0000256" key="1">
    <source>
        <dbReference type="ARBA" id="ARBA00022485"/>
    </source>
</evidence>
<dbReference type="UniPathway" id="UPA00056">
    <property type="reaction ID" value="UER00096"/>
</dbReference>
<dbReference type="HAMAP" id="MF_00159">
    <property type="entry name" value="IspG"/>
    <property type="match status" value="1"/>
</dbReference>
<dbReference type="PIRSF" id="PIRSF004640">
    <property type="entry name" value="IspG"/>
    <property type="match status" value="1"/>
</dbReference>
<evidence type="ECO:0000313" key="11">
    <source>
        <dbReference type="Proteomes" id="UP000032233"/>
    </source>
</evidence>
<dbReference type="GO" id="GO:0046429">
    <property type="term" value="F:4-hydroxy-3-methylbut-2-en-1-yl diphosphate synthase activity (ferredoxin)"/>
    <property type="evidence" value="ECO:0007669"/>
    <property type="project" value="UniProtKB-UniRule"/>
</dbReference>
<dbReference type="SUPFAM" id="SSF56014">
    <property type="entry name" value="Nitrite and sulphite reductase 4Fe-4S domain-like"/>
    <property type="match status" value="1"/>
</dbReference>
<dbReference type="GO" id="GO:0005506">
    <property type="term" value="F:iron ion binding"/>
    <property type="evidence" value="ECO:0007669"/>
    <property type="project" value="InterPro"/>
</dbReference>
<dbReference type="GO" id="GO:0141197">
    <property type="term" value="F:4-hydroxy-3-methylbut-2-enyl-diphosphate synthase activity (flavodoxin)"/>
    <property type="evidence" value="ECO:0007669"/>
    <property type="project" value="UniProtKB-EC"/>
</dbReference>
<dbReference type="FunFam" id="3.20.20.20:FF:000001">
    <property type="entry name" value="4-hydroxy-3-methylbut-2-en-1-yl diphosphate synthase (flavodoxin)"/>
    <property type="match status" value="1"/>
</dbReference>
<feature type="binding site" evidence="7">
    <location>
        <position position="301"/>
    </location>
    <ligand>
        <name>[4Fe-4S] cluster</name>
        <dbReference type="ChEBI" id="CHEBI:49883"/>
    </ligand>
</feature>
<comment type="pathway">
    <text evidence="7">Isoprenoid biosynthesis; isopentenyl diphosphate biosynthesis via DXP pathway; isopentenyl diphosphate from 1-deoxy-D-xylulose 5-phosphate: step 5/6.</text>
</comment>
<dbReference type="InterPro" id="IPR045854">
    <property type="entry name" value="NO2/SO3_Rdtase_4Fe4S_sf"/>
</dbReference>
<dbReference type="Proteomes" id="UP000032233">
    <property type="component" value="Unassembled WGS sequence"/>
</dbReference>
<evidence type="ECO:0000259" key="8">
    <source>
        <dbReference type="Pfam" id="PF04551"/>
    </source>
</evidence>
<keyword evidence="3 7" id="KW-0560">Oxidoreductase</keyword>
<accession>A0A0D2HSU2</accession>
<dbReference type="NCBIfam" id="NF001540">
    <property type="entry name" value="PRK00366.1"/>
    <property type="match status" value="1"/>
</dbReference>
<evidence type="ECO:0000256" key="4">
    <source>
        <dbReference type="ARBA" id="ARBA00023004"/>
    </source>
</evidence>
<dbReference type="InterPro" id="IPR016425">
    <property type="entry name" value="IspG_bac"/>
</dbReference>
<dbReference type="GO" id="GO:0051539">
    <property type="term" value="F:4 iron, 4 sulfur cluster binding"/>
    <property type="evidence" value="ECO:0007669"/>
    <property type="project" value="UniProtKB-UniRule"/>
</dbReference>
<organism evidence="10 11">
    <name type="scientific">Dethiosulfatarculus sandiegensis</name>
    <dbReference type="NCBI Taxonomy" id="1429043"/>
    <lineage>
        <taxon>Bacteria</taxon>
        <taxon>Pseudomonadati</taxon>
        <taxon>Thermodesulfobacteriota</taxon>
        <taxon>Desulfarculia</taxon>
        <taxon>Desulfarculales</taxon>
        <taxon>Desulfarculaceae</taxon>
        <taxon>Dethiosulfatarculus</taxon>
    </lineage>
</organism>
<dbReference type="InterPro" id="IPR011060">
    <property type="entry name" value="RibuloseP-bd_barrel"/>
</dbReference>
<dbReference type="Gene3D" id="3.20.20.20">
    <property type="entry name" value="Dihydropteroate synthase-like"/>
    <property type="match status" value="1"/>
</dbReference>
<dbReference type="PANTHER" id="PTHR30454">
    <property type="entry name" value="4-HYDROXY-3-METHYLBUT-2-EN-1-YL DIPHOSPHATE SYNTHASE"/>
    <property type="match status" value="1"/>
</dbReference>
<dbReference type="InterPro" id="IPR011005">
    <property type="entry name" value="Dihydropteroate_synth-like_sf"/>
</dbReference>
<evidence type="ECO:0000256" key="3">
    <source>
        <dbReference type="ARBA" id="ARBA00023002"/>
    </source>
</evidence>
<dbReference type="InParanoid" id="A0A0D2HSU2"/>
<feature type="domain" description="IspG TIM-barrel" evidence="8">
    <location>
        <begin position="8"/>
        <end position="248"/>
    </location>
</feature>
<dbReference type="Pfam" id="PF04551">
    <property type="entry name" value="GcpE"/>
    <property type="match status" value="1"/>
</dbReference>
<evidence type="ECO:0000256" key="2">
    <source>
        <dbReference type="ARBA" id="ARBA00022723"/>
    </source>
</evidence>
<dbReference type="NCBIfam" id="TIGR00612">
    <property type="entry name" value="ispG_gcpE"/>
    <property type="match status" value="1"/>
</dbReference>
<dbReference type="PANTHER" id="PTHR30454:SF0">
    <property type="entry name" value="4-HYDROXY-3-METHYLBUT-2-EN-1-YL DIPHOSPHATE SYNTHASE (FERREDOXIN), CHLOROPLASTIC"/>
    <property type="match status" value="1"/>
</dbReference>
<dbReference type="FunCoup" id="A0A0D2HSU2">
    <property type="interactions" value="335"/>
</dbReference>
<dbReference type="STRING" id="1429043.X474_11175"/>
<dbReference type="GO" id="GO:0016114">
    <property type="term" value="P:terpenoid biosynthetic process"/>
    <property type="evidence" value="ECO:0007669"/>
    <property type="project" value="InterPro"/>
</dbReference>
<evidence type="ECO:0000256" key="7">
    <source>
        <dbReference type="HAMAP-Rule" id="MF_00159"/>
    </source>
</evidence>
<name>A0A0D2HSU2_9BACT</name>
<dbReference type="InterPro" id="IPR058578">
    <property type="entry name" value="IspG_TIM"/>
</dbReference>
<comment type="cofactor">
    <cofactor evidence="7">
        <name>[4Fe-4S] cluster</name>
        <dbReference type="ChEBI" id="CHEBI:49883"/>
    </cofactor>
    <text evidence="7">Binds 1 [4Fe-4S] cluster.</text>
</comment>
<proteinExistence type="inferred from homology"/>
<comment type="catalytic activity">
    <reaction evidence="7">
        <text>(2E)-4-hydroxy-3-methylbut-2-enyl diphosphate + oxidized [flavodoxin] + H2O + 2 H(+) = 2-C-methyl-D-erythritol 2,4-cyclic diphosphate + reduced [flavodoxin]</text>
        <dbReference type="Rhea" id="RHEA:43604"/>
        <dbReference type="Rhea" id="RHEA-COMP:10622"/>
        <dbReference type="Rhea" id="RHEA-COMP:10623"/>
        <dbReference type="ChEBI" id="CHEBI:15377"/>
        <dbReference type="ChEBI" id="CHEBI:15378"/>
        <dbReference type="ChEBI" id="CHEBI:57618"/>
        <dbReference type="ChEBI" id="CHEBI:58210"/>
        <dbReference type="ChEBI" id="CHEBI:58483"/>
        <dbReference type="ChEBI" id="CHEBI:128753"/>
        <dbReference type="EC" id="1.17.7.3"/>
    </reaction>
</comment>
<evidence type="ECO:0000259" key="9">
    <source>
        <dbReference type="Pfam" id="PF26540"/>
    </source>
</evidence>
<keyword evidence="5 7" id="KW-0411">Iron-sulfur</keyword>
<reference evidence="10 11" key="1">
    <citation type="submission" date="2013-11" db="EMBL/GenBank/DDBJ databases">
        <title>Metagenomic analysis of a methanogenic consortium involved in long chain n-alkane degradation.</title>
        <authorList>
            <person name="Davidova I.A."/>
            <person name="Callaghan A.V."/>
            <person name="Wawrik B."/>
            <person name="Pruitt S."/>
            <person name="Marks C."/>
            <person name="Duncan K.E."/>
            <person name="Suflita J.M."/>
        </authorList>
    </citation>
    <scope>NUCLEOTIDE SEQUENCE [LARGE SCALE GENOMIC DNA]</scope>
    <source>
        <strain evidence="10 11">SPR</strain>
    </source>
</reference>
<comment type="function">
    <text evidence="7">Converts 2C-methyl-D-erythritol 2,4-cyclodiphosphate (ME-2,4cPP) into 1-hydroxy-2-methyl-2-(E)-butenyl 4-diphosphate.</text>
</comment>
<dbReference type="PATRIC" id="fig|1429043.3.peg.2377"/>
<dbReference type="InterPro" id="IPR004588">
    <property type="entry name" value="IspG_bac-typ"/>
</dbReference>
<gene>
    <name evidence="7" type="primary">ispG</name>
    <name evidence="10" type="ORF">X474_11175</name>
</gene>